<dbReference type="Pfam" id="PF17900">
    <property type="entry name" value="Peptidase_M1_N"/>
    <property type="match status" value="1"/>
</dbReference>
<dbReference type="GO" id="GO:0016285">
    <property type="term" value="F:alanyl aminopeptidase activity"/>
    <property type="evidence" value="ECO:0007669"/>
    <property type="project" value="UniProtKB-EC"/>
</dbReference>
<dbReference type="RefSeq" id="WP_091413520.1">
    <property type="nucleotide sequence ID" value="NZ_LT629749.1"/>
</dbReference>
<keyword evidence="13" id="KW-0732">Signal</keyword>
<evidence type="ECO:0000256" key="7">
    <source>
        <dbReference type="ARBA" id="ARBA00022723"/>
    </source>
</evidence>
<accession>A0A1H1WKR9</accession>
<dbReference type="GO" id="GO:0008270">
    <property type="term" value="F:zinc ion binding"/>
    <property type="evidence" value="ECO:0007669"/>
    <property type="project" value="InterPro"/>
</dbReference>
<evidence type="ECO:0000256" key="1">
    <source>
        <dbReference type="ARBA" id="ARBA00000098"/>
    </source>
</evidence>
<evidence type="ECO:0000313" key="16">
    <source>
        <dbReference type="EMBL" id="SDS97260.1"/>
    </source>
</evidence>
<evidence type="ECO:0000256" key="4">
    <source>
        <dbReference type="ARBA" id="ARBA00012564"/>
    </source>
</evidence>
<dbReference type="OrthoDB" id="3885507at2"/>
<keyword evidence="17" id="KW-1185">Reference proteome</keyword>
<dbReference type="STRING" id="546871.SAMN04488543_2749"/>
<dbReference type="PANTHER" id="PTHR11533:SF297">
    <property type="entry name" value="AMINOPEPTIDASE N"/>
    <property type="match status" value="1"/>
</dbReference>
<evidence type="ECO:0000259" key="14">
    <source>
        <dbReference type="Pfam" id="PF01433"/>
    </source>
</evidence>
<evidence type="ECO:0000256" key="13">
    <source>
        <dbReference type="SAM" id="SignalP"/>
    </source>
</evidence>
<evidence type="ECO:0000313" key="17">
    <source>
        <dbReference type="Proteomes" id="UP000199092"/>
    </source>
</evidence>
<keyword evidence="10" id="KW-0482">Metalloprotease</keyword>
<dbReference type="Gene3D" id="2.60.40.1730">
    <property type="entry name" value="tricorn interacting facor f3 domain"/>
    <property type="match status" value="1"/>
</dbReference>
<dbReference type="InterPro" id="IPR027268">
    <property type="entry name" value="Peptidase_M4/M1_CTD_sf"/>
</dbReference>
<evidence type="ECO:0000256" key="3">
    <source>
        <dbReference type="ARBA" id="ARBA00010136"/>
    </source>
</evidence>
<evidence type="ECO:0000256" key="6">
    <source>
        <dbReference type="ARBA" id="ARBA00022670"/>
    </source>
</evidence>
<protein>
    <recommendedName>
        <fullName evidence="5">Aminopeptidase N</fullName>
        <ecNumber evidence="4">3.4.11.2</ecNumber>
    </recommendedName>
    <alternativeName>
        <fullName evidence="11">Alanine aminopeptidase</fullName>
    </alternativeName>
    <alternativeName>
        <fullName evidence="12">Lysyl aminopeptidase</fullName>
    </alternativeName>
</protein>
<dbReference type="Gene3D" id="1.10.390.10">
    <property type="entry name" value="Neutral Protease Domain 2"/>
    <property type="match status" value="1"/>
</dbReference>
<reference evidence="16 17" key="1">
    <citation type="submission" date="2016-10" db="EMBL/GenBank/DDBJ databases">
        <authorList>
            <person name="de Groot N.N."/>
        </authorList>
    </citation>
    <scope>NUCLEOTIDE SEQUENCE [LARGE SCALE GENOMIC DNA]</scope>
    <source>
        <strain evidence="16 17">DSM 21741</strain>
    </source>
</reference>
<feature type="domain" description="Peptidase M1 membrane alanine aminopeptidase" evidence="14">
    <location>
        <begin position="319"/>
        <end position="460"/>
    </location>
</feature>
<feature type="domain" description="Aminopeptidase N-like N-terminal" evidence="15">
    <location>
        <begin position="56"/>
        <end position="228"/>
    </location>
</feature>
<dbReference type="CDD" id="cd09603">
    <property type="entry name" value="M1_APN_like"/>
    <property type="match status" value="1"/>
</dbReference>
<dbReference type="InterPro" id="IPR001930">
    <property type="entry name" value="Peptidase_M1"/>
</dbReference>
<dbReference type="GO" id="GO:0006508">
    <property type="term" value="P:proteolysis"/>
    <property type="evidence" value="ECO:0007669"/>
    <property type="project" value="UniProtKB-KW"/>
</dbReference>
<dbReference type="InterPro" id="IPR042097">
    <property type="entry name" value="Aminopeptidase_N-like_N_sf"/>
</dbReference>
<dbReference type="Pfam" id="PF01433">
    <property type="entry name" value="Peptidase_M1"/>
    <property type="match status" value="1"/>
</dbReference>
<keyword evidence="8" id="KW-0378">Hydrolase</keyword>
<evidence type="ECO:0000256" key="9">
    <source>
        <dbReference type="ARBA" id="ARBA00022833"/>
    </source>
</evidence>
<evidence type="ECO:0000256" key="12">
    <source>
        <dbReference type="ARBA" id="ARBA00031533"/>
    </source>
</evidence>
<dbReference type="GO" id="GO:0008237">
    <property type="term" value="F:metallopeptidase activity"/>
    <property type="evidence" value="ECO:0007669"/>
    <property type="project" value="UniProtKB-KW"/>
</dbReference>
<gene>
    <name evidence="16" type="ORF">SAMN04488543_2749</name>
</gene>
<dbReference type="SUPFAM" id="SSF55486">
    <property type="entry name" value="Metalloproteases ('zincins'), catalytic domain"/>
    <property type="match status" value="1"/>
</dbReference>
<dbReference type="AlphaFoldDB" id="A0A1H1WKR9"/>
<feature type="chain" id="PRO_5009264606" description="Aminopeptidase N" evidence="13">
    <location>
        <begin position="29"/>
        <end position="470"/>
    </location>
</feature>
<feature type="signal peptide" evidence="13">
    <location>
        <begin position="1"/>
        <end position="28"/>
    </location>
</feature>
<evidence type="ECO:0000256" key="10">
    <source>
        <dbReference type="ARBA" id="ARBA00023049"/>
    </source>
</evidence>
<dbReference type="InterPro" id="IPR050344">
    <property type="entry name" value="Peptidase_M1_aminopeptidases"/>
</dbReference>
<dbReference type="EMBL" id="LT629749">
    <property type="protein sequence ID" value="SDS97260.1"/>
    <property type="molecule type" value="Genomic_DNA"/>
</dbReference>
<keyword evidence="9" id="KW-0862">Zinc</keyword>
<evidence type="ECO:0000256" key="8">
    <source>
        <dbReference type="ARBA" id="ARBA00022801"/>
    </source>
</evidence>
<comment type="similarity">
    <text evidence="3">Belongs to the peptidase M1 family.</text>
</comment>
<keyword evidence="6" id="KW-0645">Protease</keyword>
<evidence type="ECO:0000259" key="15">
    <source>
        <dbReference type="Pfam" id="PF17900"/>
    </source>
</evidence>
<comment type="cofactor">
    <cofactor evidence="2">
        <name>Zn(2+)</name>
        <dbReference type="ChEBI" id="CHEBI:29105"/>
    </cofactor>
</comment>
<evidence type="ECO:0000256" key="5">
    <source>
        <dbReference type="ARBA" id="ARBA00015611"/>
    </source>
</evidence>
<dbReference type="Proteomes" id="UP000199092">
    <property type="component" value="Chromosome I"/>
</dbReference>
<evidence type="ECO:0000256" key="2">
    <source>
        <dbReference type="ARBA" id="ARBA00001947"/>
    </source>
</evidence>
<name>A0A1H1WKR9_9ACTN</name>
<dbReference type="SUPFAM" id="SSF63737">
    <property type="entry name" value="Leukotriene A4 hydrolase N-terminal domain"/>
    <property type="match status" value="1"/>
</dbReference>
<dbReference type="InterPro" id="IPR045357">
    <property type="entry name" value="Aminopeptidase_N-like_N"/>
</dbReference>
<proteinExistence type="inferred from homology"/>
<comment type="catalytic activity">
    <reaction evidence="1">
        <text>Release of an N-terminal amino acid, Xaa-|-Yaa- from a peptide, amide or arylamide. Xaa is preferably Ala, but may be most amino acids including Pro (slow action). When a terminal hydrophobic residue is followed by a prolyl residue, the two may be released as an intact Xaa-Pro dipeptide.</text>
        <dbReference type="EC" id="3.4.11.2"/>
    </reaction>
</comment>
<dbReference type="PRINTS" id="PR00756">
    <property type="entry name" value="ALADIPTASE"/>
</dbReference>
<dbReference type="PANTHER" id="PTHR11533">
    <property type="entry name" value="PROTEASE M1 ZINC METALLOPROTEASE"/>
    <property type="match status" value="1"/>
</dbReference>
<evidence type="ECO:0000256" key="11">
    <source>
        <dbReference type="ARBA" id="ARBA00029811"/>
    </source>
</evidence>
<sequence>MGRPRVRLLAAAGLVLVGLIAPGTPAGADPTTAVVGSPSGGDPYFPAAGNGGYQVRHYDLSLRYTPASRSLTGRARIEVTTRREDLRSFSLDLRDLTVSSVRVDGRPADFRQEGPELVVTPGHVLRARQRFTVDVRYGGTTGQPTDATGALYGWVSHPDGAFVANEPDGASTWFPVNDAPYDKATYAFRIRVPEGTVAVANGDLLGTRTRAGWTTSRWSAEEPMASYLAMAASGNYVLTASRTADGLPIVNAVDADLSPTDQAETAEVLARQPEMIAYFAGLFGPYPFGSFGAVVDDDEDADYALENQTRPIYSGPPSEGTVAHELAHQWYGDSVTPERWRDIWLNEGFATYAEWLWTEHRGGASVQEQFDTAYARPATSAFWQVEVGDPGAARLFDAAIYDRGAMALQALRTRVGDDAFFRVLRAWAQRHRYGVVSTDDLVRVAERVSGQPLDDLFTTWLHAPGKPSRP</sequence>
<organism evidence="16 17">
    <name type="scientific">Friedmanniella luteola</name>
    <dbReference type="NCBI Taxonomy" id="546871"/>
    <lineage>
        <taxon>Bacteria</taxon>
        <taxon>Bacillati</taxon>
        <taxon>Actinomycetota</taxon>
        <taxon>Actinomycetes</taxon>
        <taxon>Propionibacteriales</taxon>
        <taxon>Nocardioidaceae</taxon>
        <taxon>Friedmanniella</taxon>
    </lineage>
</organism>
<dbReference type="InterPro" id="IPR014782">
    <property type="entry name" value="Peptidase_M1_dom"/>
</dbReference>
<keyword evidence="7" id="KW-0479">Metal-binding</keyword>
<dbReference type="EC" id="3.4.11.2" evidence="4"/>